<feature type="chain" id="PRO_5045379080" evidence="1">
    <location>
        <begin position="19"/>
        <end position="261"/>
    </location>
</feature>
<keyword evidence="1" id="KW-0732">Signal</keyword>
<protein>
    <submittedName>
        <fullName evidence="2">Uncharacterized protein</fullName>
    </submittedName>
</protein>
<keyword evidence="3" id="KW-1185">Reference proteome</keyword>
<proteinExistence type="predicted"/>
<accession>A0ABW3I5C2</accession>
<dbReference type="Proteomes" id="UP001596997">
    <property type="component" value="Unassembled WGS sequence"/>
</dbReference>
<dbReference type="RefSeq" id="WP_377716373.1">
    <property type="nucleotide sequence ID" value="NZ_JBHTJM010000010.1"/>
</dbReference>
<evidence type="ECO:0000256" key="1">
    <source>
        <dbReference type="SAM" id="SignalP"/>
    </source>
</evidence>
<reference evidence="3" key="1">
    <citation type="journal article" date="2019" name="Int. J. Syst. Evol. Microbiol.">
        <title>The Global Catalogue of Microorganisms (GCM) 10K type strain sequencing project: providing services to taxonomists for standard genome sequencing and annotation.</title>
        <authorList>
            <consortium name="The Broad Institute Genomics Platform"/>
            <consortium name="The Broad Institute Genome Sequencing Center for Infectious Disease"/>
            <person name="Wu L."/>
            <person name="Ma J."/>
        </authorList>
    </citation>
    <scope>NUCLEOTIDE SEQUENCE [LARGE SCALE GENOMIC DNA]</scope>
    <source>
        <strain evidence="3">CCUG 62114</strain>
    </source>
</reference>
<gene>
    <name evidence="2" type="ORF">ACFQ1O_12500</name>
</gene>
<evidence type="ECO:0000313" key="2">
    <source>
        <dbReference type="EMBL" id="MFD0964827.1"/>
    </source>
</evidence>
<evidence type="ECO:0000313" key="3">
    <source>
        <dbReference type="Proteomes" id="UP001596997"/>
    </source>
</evidence>
<comment type="caution">
    <text evidence="2">The sequence shown here is derived from an EMBL/GenBank/DDBJ whole genome shotgun (WGS) entry which is preliminary data.</text>
</comment>
<feature type="signal peptide" evidence="1">
    <location>
        <begin position="1"/>
        <end position="18"/>
    </location>
</feature>
<name>A0ABW3I5C2_9FLAO</name>
<organism evidence="2 3">
    <name type="scientific">Pseudofulvibacter geojedonensis</name>
    <dbReference type="NCBI Taxonomy" id="1123758"/>
    <lineage>
        <taxon>Bacteria</taxon>
        <taxon>Pseudomonadati</taxon>
        <taxon>Bacteroidota</taxon>
        <taxon>Flavobacteriia</taxon>
        <taxon>Flavobacteriales</taxon>
        <taxon>Flavobacteriaceae</taxon>
        <taxon>Pseudofulvibacter</taxon>
    </lineage>
</organism>
<dbReference type="EMBL" id="JBHTJM010000010">
    <property type="protein sequence ID" value="MFD0964827.1"/>
    <property type="molecule type" value="Genomic_DNA"/>
</dbReference>
<sequence>MKLFTHIVFFLTILSAYAQEPISVTLKSSTPLQADRFLHKDNFDALYYIKNNTLVKKSTNEFYEYNNVLLGNISAIDVLNPLEITLFYKDFNTVVQLDNTLNEINKIDFNILQDFKNVNWAATASNKRLWLYNNDNLQIEIYNFQLEKNEATTQPLAKNIIAYSSNYNFCWLLTNKSILQFNVYGSLLNNIPFNEGEGFSHSKNNFVVLKNNELYFIKSESTTPVKINLPKMTIQDFSLRHETLYIYNGETLFTYQLNLEN</sequence>